<evidence type="ECO:0000259" key="1">
    <source>
        <dbReference type="Pfam" id="PF00112"/>
    </source>
</evidence>
<dbReference type="RefSeq" id="XP_014679025.1">
    <property type="nucleotide sequence ID" value="XM_014823539.1"/>
</dbReference>
<feature type="non-terminal residue" evidence="3">
    <location>
        <position position="1"/>
    </location>
</feature>
<protein>
    <submittedName>
        <fullName evidence="3">Cysteine proteinase-like</fullName>
    </submittedName>
</protein>
<evidence type="ECO:0000313" key="2">
    <source>
        <dbReference type="Proteomes" id="UP000695022"/>
    </source>
</evidence>
<proteinExistence type="predicted"/>
<dbReference type="Proteomes" id="UP000695022">
    <property type="component" value="Unplaced"/>
</dbReference>
<dbReference type="SUPFAM" id="SSF54001">
    <property type="entry name" value="Cysteine proteinases"/>
    <property type="match status" value="1"/>
</dbReference>
<dbReference type="InterPro" id="IPR000668">
    <property type="entry name" value="Peptidase_C1A_C"/>
</dbReference>
<organism evidence="2 3">
    <name type="scientific">Priapulus caudatus</name>
    <name type="common">Priapulid worm</name>
    <dbReference type="NCBI Taxonomy" id="37621"/>
    <lineage>
        <taxon>Eukaryota</taxon>
        <taxon>Metazoa</taxon>
        <taxon>Ecdysozoa</taxon>
        <taxon>Scalidophora</taxon>
        <taxon>Priapulida</taxon>
        <taxon>Priapulimorpha</taxon>
        <taxon>Priapulimorphida</taxon>
        <taxon>Priapulidae</taxon>
        <taxon>Priapulus</taxon>
    </lineage>
</organism>
<keyword evidence="2" id="KW-1185">Reference proteome</keyword>
<dbReference type="InterPro" id="IPR025660">
    <property type="entry name" value="Pept_his_AS"/>
</dbReference>
<dbReference type="PROSITE" id="PS00639">
    <property type="entry name" value="THIOL_PROTEASE_HIS"/>
    <property type="match status" value="1"/>
</dbReference>
<reference evidence="3" key="1">
    <citation type="submission" date="2025-08" db="UniProtKB">
        <authorList>
            <consortium name="RefSeq"/>
        </authorList>
    </citation>
    <scope>IDENTIFICATION</scope>
</reference>
<dbReference type="InterPro" id="IPR038765">
    <property type="entry name" value="Papain-like_cys_pep_sf"/>
</dbReference>
<sequence>YPAKTSSPHVRHPRDVSFLTGVINTCDVSFFTGVINTCDVTIITGVINTCDVTFITGIINTCDGGSNTGGTSFGKGLTGGGDLNHAVVIVGDGTTDDGVEFWVLLNSWGLDWGAGGYALVKKLECNICQAIFQPILMQGTKMASTIMLGLKNANVIV</sequence>
<dbReference type="Gene3D" id="3.90.70.10">
    <property type="entry name" value="Cysteine proteinases"/>
    <property type="match status" value="1"/>
</dbReference>
<evidence type="ECO:0000313" key="3">
    <source>
        <dbReference type="RefSeq" id="XP_014679025.1"/>
    </source>
</evidence>
<feature type="domain" description="Peptidase C1A papain C-terminal" evidence="1">
    <location>
        <begin position="81"/>
        <end position="130"/>
    </location>
</feature>
<gene>
    <name evidence="3" type="primary">LOC106818868</name>
</gene>
<dbReference type="Pfam" id="PF00112">
    <property type="entry name" value="Peptidase_C1"/>
    <property type="match status" value="1"/>
</dbReference>
<accession>A0ABM1F3K4</accession>
<name>A0ABM1F3K4_PRICU</name>
<dbReference type="GeneID" id="106818868"/>